<dbReference type="Gene3D" id="2.40.50.660">
    <property type="match status" value="1"/>
</dbReference>
<keyword evidence="1" id="KW-1133">Transmembrane helix</keyword>
<feature type="transmembrane region" description="Helical" evidence="1">
    <location>
        <begin position="13"/>
        <end position="35"/>
    </location>
</feature>
<accession>A0ABQ6NSY0</accession>
<keyword evidence="1" id="KW-0472">Membrane</keyword>
<reference evidence="2 3" key="1">
    <citation type="submission" date="2023-05" db="EMBL/GenBank/DDBJ databases">
        <title>Draft genome of Paenibacillus sp. CCS26.</title>
        <authorList>
            <person name="Akita H."/>
            <person name="Shinto Y."/>
            <person name="Kimura Z."/>
        </authorList>
    </citation>
    <scope>NUCLEOTIDE SEQUENCE [LARGE SCALE GENOMIC DNA]</scope>
    <source>
        <strain evidence="2 3">CCS26</strain>
    </source>
</reference>
<name>A0ABQ6NSY0_9BACL</name>
<sequence>MNNGFGSPMGFDLMITIIPIVIVIGFVIVIGTVIYRGAKYVQNATSPKESTFAKVVSKRMDVRQSSHNHDGHVSHSSHTYYYITLEFVNGERQEFLDVKNLYGLVVEGDTGYAATQGEWIVAFERNS</sequence>
<dbReference type="InterPro" id="IPR019635">
    <property type="entry name" value="DUF2500"/>
</dbReference>
<dbReference type="Pfam" id="PF10694">
    <property type="entry name" value="DUF2500"/>
    <property type="match status" value="1"/>
</dbReference>
<protein>
    <recommendedName>
        <fullName evidence="4">DUF2500 domain-containing protein</fullName>
    </recommendedName>
</protein>
<keyword evidence="1" id="KW-0812">Transmembrane</keyword>
<evidence type="ECO:0000313" key="2">
    <source>
        <dbReference type="EMBL" id="GMK47904.1"/>
    </source>
</evidence>
<comment type="caution">
    <text evidence="2">The sequence shown here is derived from an EMBL/GenBank/DDBJ whole genome shotgun (WGS) entry which is preliminary data.</text>
</comment>
<evidence type="ECO:0008006" key="4">
    <source>
        <dbReference type="Google" id="ProtNLM"/>
    </source>
</evidence>
<dbReference type="EMBL" id="BTCL01000023">
    <property type="protein sequence ID" value="GMK47904.1"/>
    <property type="molecule type" value="Genomic_DNA"/>
</dbReference>
<keyword evidence="3" id="KW-1185">Reference proteome</keyword>
<gene>
    <name evidence="2" type="ORF">PghCCS26_50340</name>
</gene>
<organism evidence="2 3">
    <name type="scientific">Paenibacillus glycanilyticus</name>
    <dbReference type="NCBI Taxonomy" id="126569"/>
    <lineage>
        <taxon>Bacteria</taxon>
        <taxon>Bacillati</taxon>
        <taxon>Bacillota</taxon>
        <taxon>Bacilli</taxon>
        <taxon>Bacillales</taxon>
        <taxon>Paenibacillaceae</taxon>
        <taxon>Paenibacillus</taxon>
    </lineage>
</organism>
<evidence type="ECO:0000256" key="1">
    <source>
        <dbReference type="SAM" id="Phobius"/>
    </source>
</evidence>
<dbReference type="Proteomes" id="UP001285921">
    <property type="component" value="Unassembled WGS sequence"/>
</dbReference>
<dbReference type="RefSeq" id="WP_317981745.1">
    <property type="nucleotide sequence ID" value="NZ_BTCL01000023.1"/>
</dbReference>
<proteinExistence type="predicted"/>
<evidence type="ECO:0000313" key="3">
    <source>
        <dbReference type="Proteomes" id="UP001285921"/>
    </source>
</evidence>